<keyword evidence="2" id="KW-1185">Reference proteome</keyword>
<dbReference type="Pfam" id="PF23130">
    <property type="entry name" value="IcmW"/>
    <property type="match status" value="1"/>
</dbReference>
<protein>
    <recommendedName>
        <fullName evidence="3">Intracellular multiplication protein IcmW</fullName>
    </recommendedName>
</protein>
<dbReference type="EMBL" id="CCSB01000001">
    <property type="protein sequence ID" value="CDZ76558.1"/>
    <property type="molecule type" value="Genomic_DNA"/>
</dbReference>
<evidence type="ECO:0008006" key="3">
    <source>
        <dbReference type="Google" id="ProtNLM"/>
    </source>
</evidence>
<proteinExistence type="predicted"/>
<accession>A0A078KXV0</accession>
<sequence length="151" mass="17198">MPDLSHEASAQYWHEYIDPMIYRVITFMESVEDWTLDGNPDLENAINQLGKELDDIEKIDMGTLAQEDVFIRLVGNIKSGRGLRLLQAIDTVHPGSASRILIHAEETSTGSHDPAGFFLKRNIVFERLRLLARVFSEYRLKLVARALEGEE</sequence>
<evidence type="ECO:0000313" key="2">
    <source>
        <dbReference type="Proteomes" id="UP000044071"/>
    </source>
</evidence>
<dbReference type="AlphaFoldDB" id="A0A078KXV0"/>
<dbReference type="STRING" id="1034943.BN59_00832"/>
<dbReference type="NCBIfam" id="NF038222">
    <property type="entry name" value="IcmW_IVB"/>
    <property type="match status" value="1"/>
</dbReference>
<reference evidence="1 2" key="1">
    <citation type="submission" date="2014-06" db="EMBL/GenBank/DDBJ databases">
        <authorList>
            <person name="Urmite Genomes Urmite Genomes"/>
        </authorList>
    </citation>
    <scope>NUCLEOTIDE SEQUENCE [LARGE SCALE GENOMIC DNA]</scope>
</reference>
<dbReference type="eggNOG" id="ENOG5033XTW">
    <property type="taxonomic scope" value="Bacteria"/>
</dbReference>
<dbReference type="OrthoDB" id="5641173at2"/>
<dbReference type="RefSeq" id="WP_043873071.1">
    <property type="nucleotide sequence ID" value="NZ_CCVW01000001.1"/>
</dbReference>
<dbReference type="Proteomes" id="UP000044071">
    <property type="component" value="Unassembled WGS sequence"/>
</dbReference>
<name>A0A078KXV0_9GAMM</name>
<organism evidence="1 2">
    <name type="scientific">Legionella massiliensis</name>
    <dbReference type="NCBI Taxonomy" id="1034943"/>
    <lineage>
        <taxon>Bacteria</taxon>
        <taxon>Pseudomonadati</taxon>
        <taxon>Pseudomonadota</taxon>
        <taxon>Gammaproteobacteria</taxon>
        <taxon>Legionellales</taxon>
        <taxon>Legionellaceae</taxon>
        <taxon>Legionella</taxon>
    </lineage>
</organism>
<dbReference type="InterPro" id="IPR057079">
    <property type="entry name" value="IcmW-like"/>
</dbReference>
<dbReference type="InterPro" id="IPR049919">
    <property type="entry name" value="IcmW"/>
</dbReference>
<gene>
    <name evidence="1" type="ORF">BN59_00832</name>
</gene>
<evidence type="ECO:0000313" key="1">
    <source>
        <dbReference type="EMBL" id="CDZ76558.1"/>
    </source>
</evidence>